<sequence>MLAKSLKDQIVALGAAKSPCRGGGPAMRGGLTPLNPRQSKTATPSKLSLYSFCQVANTS</sequence>
<feature type="region of interest" description="Disordered" evidence="1">
    <location>
        <begin position="20"/>
        <end position="42"/>
    </location>
</feature>
<accession>A0A2K8KC96</accession>
<gene>
    <name evidence="2" type="ORF">BG454_15570</name>
</gene>
<dbReference type="AlphaFoldDB" id="A0A2K8KC96"/>
<dbReference type="KEGG" id="rbg:BG454_15570"/>
<name>A0A2K8KC96_9RHOB</name>
<evidence type="ECO:0000313" key="3">
    <source>
        <dbReference type="Proteomes" id="UP000228948"/>
    </source>
</evidence>
<evidence type="ECO:0000313" key="2">
    <source>
        <dbReference type="EMBL" id="ATX67062.1"/>
    </source>
</evidence>
<proteinExistence type="predicted"/>
<protein>
    <submittedName>
        <fullName evidence="2">Uncharacterized protein</fullName>
    </submittedName>
</protein>
<organism evidence="2 3">
    <name type="scientific">Roseinatronobacter bogoriensis subsp. barguzinensis</name>
    <dbReference type="NCBI Taxonomy" id="441209"/>
    <lineage>
        <taxon>Bacteria</taxon>
        <taxon>Pseudomonadati</taxon>
        <taxon>Pseudomonadota</taxon>
        <taxon>Alphaproteobacteria</taxon>
        <taxon>Rhodobacterales</taxon>
        <taxon>Paracoccaceae</taxon>
        <taxon>Roseinatronobacter</taxon>
    </lineage>
</organism>
<dbReference type="EMBL" id="CP024899">
    <property type="protein sequence ID" value="ATX67062.1"/>
    <property type="molecule type" value="Genomic_DNA"/>
</dbReference>
<evidence type="ECO:0000256" key="1">
    <source>
        <dbReference type="SAM" id="MobiDB-lite"/>
    </source>
</evidence>
<dbReference type="Proteomes" id="UP000228948">
    <property type="component" value="Chromosome"/>
</dbReference>
<reference evidence="2 3" key="1">
    <citation type="submission" date="2017-11" db="EMBL/GenBank/DDBJ databases">
        <title>Revised Sequence and Annotation of the Rhodobaca barguzinensis strain alga05 Genome.</title>
        <authorList>
            <person name="Kopejtka K."/>
            <person name="Tomasch J.M."/>
            <person name="Bunk B."/>
            <person name="Koblizek M."/>
        </authorList>
    </citation>
    <scope>NUCLEOTIDE SEQUENCE [LARGE SCALE GENOMIC DNA]</scope>
    <source>
        <strain evidence="3">alga05</strain>
    </source>
</reference>
<keyword evidence="3" id="KW-1185">Reference proteome</keyword>